<gene>
    <name evidence="1" type="ORF">HINF_LOCUS24783</name>
    <name evidence="2" type="ORF">HINF_LOCUS27807</name>
</gene>
<protein>
    <submittedName>
        <fullName evidence="2">Hypothetical_protein</fullName>
    </submittedName>
</protein>
<keyword evidence="3" id="KW-1185">Reference proteome</keyword>
<evidence type="ECO:0000313" key="3">
    <source>
        <dbReference type="Proteomes" id="UP001642409"/>
    </source>
</evidence>
<dbReference type="EMBL" id="CATOUU010000644">
    <property type="protein sequence ID" value="CAI9937138.1"/>
    <property type="molecule type" value="Genomic_DNA"/>
</dbReference>
<dbReference type="EMBL" id="CAXDID020000087">
    <property type="protein sequence ID" value="CAL6020786.1"/>
    <property type="molecule type" value="Genomic_DNA"/>
</dbReference>
<dbReference type="Proteomes" id="UP001642409">
    <property type="component" value="Unassembled WGS sequence"/>
</dbReference>
<evidence type="ECO:0000313" key="1">
    <source>
        <dbReference type="EMBL" id="CAI9937138.1"/>
    </source>
</evidence>
<evidence type="ECO:0000313" key="2">
    <source>
        <dbReference type="EMBL" id="CAL6020786.1"/>
    </source>
</evidence>
<reference evidence="2 3" key="2">
    <citation type="submission" date="2024-07" db="EMBL/GenBank/DDBJ databases">
        <authorList>
            <person name="Akdeniz Z."/>
        </authorList>
    </citation>
    <scope>NUCLEOTIDE SEQUENCE [LARGE SCALE GENOMIC DNA]</scope>
</reference>
<name>A0AA86UD46_9EUKA</name>
<sequence>MDNINNICTNHSKQRDVNCLRFQLIVQQRANEEAKLHYTSLITNALHEGTIAMKQGQRDYLYQKKGTASAAWPQGCRSNARRRSSRQRWIGRARSNRRQLRKNKKFQLIIKYYNNINYNSNKTEHRNPLQMSFRYSLFNQKLVIKWNDGTCACSDDLSQFSGIDVQHVSVDAKNNEYFVGGMPYLRSLTLERAVLDLNSFTGSFQNVSLNKCRLINNISSNVMIDSLSVYSESPILPDQFASKRIKSCYLNVSLKVQKAIFLDFNFSVQRVYVQNALVDLRSVQPFNEIVFENCSFQYQTNKLRNVQIIGAAFNPLQFDDVGRIQLNIFGHGERFDLSGFQNYKGSIVLNNVIIDEITGDWDEMELNNCQLLNIQSHAKINQLTMNGATNVHIDQIKELSPKMLSVDLFGQPTLDLRGIGELNIQLNQLTLNNMKVDLSLLEGAWTEANIVRCTCMNSVQGFSTEIMKIVQSENVTLQMLSSCKNLLLDICGNGQPFELVNVPDCTVDLQLRNFHLDLNKAFGVFKCVTLTNIKITGLASSALQINELTISSNFRLDQISSQNAQVINIELKENQMISFEGSERLHCLNALSIYGQTLDFHQITGAWKQVSIQESNMLGNASSLHCDRMHISQSQIQLSQIQHLNCQLDFRYTGNDERFELIQMACPTAVHLFNVCVGLNAIVGYDELFLEQCKITGNASSKFCCNQLVVVNSDFQSSQVSESKINSLTLQGGEETMIVNKLPRSLVMLDVDGALLDLQENYENINSLEIYNCSFRRFSMRYFPSISALNTNNVNLKLISEKHLGRVEYVKLDLQFLAKHKIAQLAKNVERRKVTENLKEHNTKMTLSCDLLSIAAE</sequence>
<reference evidence="1" key="1">
    <citation type="submission" date="2023-06" db="EMBL/GenBank/DDBJ databases">
        <authorList>
            <person name="Kurt Z."/>
        </authorList>
    </citation>
    <scope>NUCLEOTIDE SEQUENCE</scope>
</reference>
<organism evidence="1">
    <name type="scientific">Hexamita inflata</name>
    <dbReference type="NCBI Taxonomy" id="28002"/>
    <lineage>
        <taxon>Eukaryota</taxon>
        <taxon>Metamonada</taxon>
        <taxon>Diplomonadida</taxon>
        <taxon>Hexamitidae</taxon>
        <taxon>Hexamitinae</taxon>
        <taxon>Hexamita</taxon>
    </lineage>
</organism>
<comment type="caution">
    <text evidence="1">The sequence shown here is derived from an EMBL/GenBank/DDBJ whole genome shotgun (WGS) entry which is preliminary data.</text>
</comment>
<dbReference type="AlphaFoldDB" id="A0AA86UD46"/>
<accession>A0AA86UD46</accession>
<proteinExistence type="predicted"/>